<feature type="domain" description="Nudix hydrolase" evidence="2">
    <location>
        <begin position="30"/>
        <end position="170"/>
    </location>
</feature>
<dbReference type="InterPro" id="IPR020084">
    <property type="entry name" value="NUDIX_hydrolase_CS"/>
</dbReference>
<dbReference type="PROSITE" id="PS00893">
    <property type="entry name" value="NUDIX_BOX"/>
    <property type="match status" value="1"/>
</dbReference>
<dbReference type="GO" id="GO:0004452">
    <property type="term" value="F:isopentenyl-diphosphate delta-isomerase activity"/>
    <property type="evidence" value="ECO:0007669"/>
    <property type="project" value="TreeGrafter"/>
</dbReference>
<dbReference type="OrthoDB" id="9786032at2"/>
<dbReference type="Gene3D" id="3.90.79.10">
    <property type="entry name" value="Nucleoside Triphosphate Pyrophosphohydrolase"/>
    <property type="match status" value="1"/>
</dbReference>
<comment type="caution">
    <text evidence="3">The sequence shown here is derived from an EMBL/GenBank/DDBJ whole genome shotgun (WGS) entry which is preliminary data.</text>
</comment>
<keyword evidence="1" id="KW-0378">Hydrolase</keyword>
<dbReference type="PROSITE" id="PS51462">
    <property type="entry name" value="NUDIX"/>
    <property type="match status" value="1"/>
</dbReference>
<dbReference type="GO" id="GO:0009240">
    <property type="term" value="P:isopentenyl diphosphate biosynthetic process"/>
    <property type="evidence" value="ECO:0007669"/>
    <property type="project" value="TreeGrafter"/>
</dbReference>
<evidence type="ECO:0000259" key="2">
    <source>
        <dbReference type="PROSITE" id="PS51462"/>
    </source>
</evidence>
<organism evidence="3 4">
    <name type="scientific">Pontimicrobium aquaticum</name>
    <dbReference type="NCBI Taxonomy" id="2565367"/>
    <lineage>
        <taxon>Bacteria</taxon>
        <taxon>Pseudomonadati</taxon>
        <taxon>Bacteroidota</taxon>
        <taxon>Flavobacteriia</taxon>
        <taxon>Flavobacteriales</taxon>
        <taxon>Flavobacteriaceae</taxon>
        <taxon>Pontimicrobium</taxon>
    </lineage>
</organism>
<dbReference type="AlphaFoldDB" id="A0A4V5LQ82"/>
<dbReference type="GO" id="GO:0005737">
    <property type="term" value="C:cytoplasm"/>
    <property type="evidence" value="ECO:0007669"/>
    <property type="project" value="TreeGrafter"/>
</dbReference>
<dbReference type="SUPFAM" id="SSF55811">
    <property type="entry name" value="Nudix"/>
    <property type="match status" value="1"/>
</dbReference>
<reference evidence="3 4" key="1">
    <citation type="submission" date="2019-04" db="EMBL/GenBank/DDBJ databases">
        <title>Lacinutrix sp. nov., isolated from marine water.</title>
        <authorList>
            <person name="Kim W."/>
        </authorList>
    </citation>
    <scope>NUCLEOTIDE SEQUENCE [LARGE SCALE GENOMIC DNA]</scope>
    <source>
        <strain evidence="3 4">CAU 1491</strain>
    </source>
</reference>
<accession>A0A4V5LQ82</accession>
<dbReference type="GO" id="GO:0016787">
    <property type="term" value="F:hydrolase activity"/>
    <property type="evidence" value="ECO:0007669"/>
    <property type="project" value="UniProtKB-KW"/>
</dbReference>
<keyword evidence="4" id="KW-1185">Reference proteome</keyword>
<dbReference type="PANTHER" id="PTHR10885:SF20">
    <property type="entry name" value="NUDIX HYDROLASE DOMAIN-CONTAINING PROTEIN"/>
    <property type="match status" value="1"/>
</dbReference>
<proteinExistence type="predicted"/>
<dbReference type="EMBL" id="SUPL01000006">
    <property type="protein sequence ID" value="TJY34079.1"/>
    <property type="molecule type" value="Genomic_DNA"/>
</dbReference>
<dbReference type="Pfam" id="PF00293">
    <property type="entry name" value="NUDIX"/>
    <property type="match status" value="1"/>
</dbReference>
<sequence length="183" mass="21000">MLDEYIDIWTENGNPTGKNCLKNEAHAKGLFHPTIHIWFYTSNGDILLQQRGAHKETFPGFWDVSVAGHVLSGESILNAAIREVQEEIGLSISETELLQIDIRKNINVHPNGINDCEFQHVFLSELKTNIENLTIQKEEVDDITLLSLNKLNFYAQNHNETFKLVPADYTYYHFIINQVSKML</sequence>
<dbReference type="Proteomes" id="UP000307657">
    <property type="component" value="Unassembled WGS sequence"/>
</dbReference>
<name>A0A4V5LQ82_9FLAO</name>
<evidence type="ECO:0000313" key="3">
    <source>
        <dbReference type="EMBL" id="TJY34079.1"/>
    </source>
</evidence>
<protein>
    <submittedName>
        <fullName evidence="3">NUDIX domain-containing protein</fullName>
    </submittedName>
</protein>
<evidence type="ECO:0000313" key="4">
    <source>
        <dbReference type="Proteomes" id="UP000307657"/>
    </source>
</evidence>
<evidence type="ECO:0000256" key="1">
    <source>
        <dbReference type="ARBA" id="ARBA00022801"/>
    </source>
</evidence>
<dbReference type="InterPro" id="IPR015797">
    <property type="entry name" value="NUDIX_hydrolase-like_dom_sf"/>
</dbReference>
<dbReference type="PANTHER" id="PTHR10885">
    <property type="entry name" value="ISOPENTENYL-DIPHOSPHATE DELTA-ISOMERASE"/>
    <property type="match status" value="1"/>
</dbReference>
<dbReference type="CDD" id="cd04692">
    <property type="entry name" value="NUDIX_Hydrolase"/>
    <property type="match status" value="1"/>
</dbReference>
<gene>
    <name evidence="3" type="ORF">E5167_12245</name>
</gene>
<dbReference type="InterPro" id="IPR000086">
    <property type="entry name" value="NUDIX_hydrolase_dom"/>
</dbReference>